<sequence>MTDPGRALSTPLDAAPDWGAFARAGEWRRALAAARVTGAPLEISEVLERVVGVQEAVRARRYPQARRAWSQLEGALEAADSGGRIGEAALLRSLVRHDALGKALSALEDLGSGIGGETEPEALRARLAPAAQHPFTQAEALNLIGVLHALRGEAQAARAVFEEALLSDPGHYRAVTNIGNLELEAGQPALAEARYREVLRLNPDYDGAYHNLGVALRRQGKVHESVGAIRRAQRLSMKRSQEEAREDLREQFRQGGMWRSLRWVLVVALLLLLFLIMRGLGG</sequence>
<dbReference type="RefSeq" id="WP_011530278.1">
    <property type="nucleotide sequence ID" value="NC_008025.1"/>
</dbReference>
<reference evidence="5" key="1">
    <citation type="submission" date="2006-04" db="EMBL/GenBank/DDBJ databases">
        <title>Complete sequence of chromosome of Deinococcus geothermalis DSM 11300.</title>
        <authorList>
            <consortium name="US DOE Joint Genome Institute"/>
            <person name="Copeland A."/>
            <person name="Lucas S."/>
            <person name="Lapidus A."/>
            <person name="Barry K."/>
            <person name="Detter J.C."/>
            <person name="Glavina del Rio T."/>
            <person name="Hammon N."/>
            <person name="Israni S."/>
            <person name="Dalin E."/>
            <person name="Tice H."/>
            <person name="Pitluck S."/>
            <person name="Brettin T."/>
            <person name="Bruce D."/>
            <person name="Han C."/>
            <person name="Tapia R."/>
            <person name="Saunders E."/>
            <person name="Gilna P."/>
            <person name="Schmutz J."/>
            <person name="Larimer F."/>
            <person name="Land M."/>
            <person name="Hauser L."/>
            <person name="Kyrpides N."/>
            <person name="Kim E."/>
            <person name="Daly M.J."/>
            <person name="Fredrickson J.K."/>
            <person name="Makarova K.S."/>
            <person name="Gaidamakova E.K."/>
            <person name="Zhai M."/>
            <person name="Richardson P."/>
        </authorList>
    </citation>
    <scope>NUCLEOTIDE SEQUENCE</scope>
    <source>
        <strain evidence="5">DSM 11300</strain>
    </source>
</reference>
<protein>
    <submittedName>
        <fullName evidence="5">Tetratricopeptide TPR_2</fullName>
    </submittedName>
</protein>
<dbReference type="Pfam" id="PF13432">
    <property type="entry name" value="TPR_16"/>
    <property type="match status" value="1"/>
</dbReference>
<dbReference type="PANTHER" id="PTHR44858">
    <property type="entry name" value="TETRATRICOPEPTIDE REPEAT PROTEIN 6"/>
    <property type="match status" value="1"/>
</dbReference>
<evidence type="ECO:0000313" key="5">
    <source>
        <dbReference type="EMBL" id="ABF45441.1"/>
    </source>
</evidence>
<dbReference type="GO" id="GO:0046813">
    <property type="term" value="P:receptor-mediated virion attachment to host cell"/>
    <property type="evidence" value="ECO:0007669"/>
    <property type="project" value="TreeGrafter"/>
</dbReference>
<dbReference type="SMART" id="SM00028">
    <property type="entry name" value="TPR"/>
    <property type="match status" value="3"/>
</dbReference>
<dbReference type="InterPro" id="IPR050498">
    <property type="entry name" value="Ycf3"/>
</dbReference>
<keyword evidence="4" id="KW-0472">Membrane</keyword>
<dbReference type="PROSITE" id="PS50005">
    <property type="entry name" value="TPR"/>
    <property type="match status" value="2"/>
</dbReference>
<evidence type="ECO:0000256" key="1">
    <source>
        <dbReference type="ARBA" id="ARBA00022737"/>
    </source>
</evidence>
<proteinExistence type="predicted"/>
<keyword evidence="6" id="KW-1185">Reference proteome</keyword>
<name>Q1IZ93_DEIGD</name>
<evidence type="ECO:0000256" key="2">
    <source>
        <dbReference type="ARBA" id="ARBA00022803"/>
    </source>
</evidence>
<dbReference type="InterPro" id="IPR011990">
    <property type="entry name" value="TPR-like_helical_dom_sf"/>
</dbReference>
<evidence type="ECO:0000313" key="6">
    <source>
        <dbReference type="Proteomes" id="UP000002431"/>
    </source>
</evidence>
<keyword evidence="4" id="KW-1133">Transmembrane helix</keyword>
<dbReference type="EMBL" id="CP000359">
    <property type="protein sequence ID" value="ABF45441.1"/>
    <property type="molecule type" value="Genomic_DNA"/>
</dbReference>
<dbReference type="HOGENOM" id="CLU_070762_0_0_0"/>
<dbReference type="Pfam" id="PF13181">
    <property type="entry name" value="TPR_8"/>
    <property type="match status" value="1"/>
</dbReference>
<dbReference type="KEGG" id="dge:Dgeo_1144"/>
<dbReference type="AlphaFoldDB" id="Q1IZ93"/>
<dbReference type="STRING" id="319795.Dgeo_1144"/>
<evidence type="ECO:0000256" key="3">
    <source>
        <dbReference type="PROSITE-ProRule" id="PRU00339"/>
    </source>
</evidence>
<feature type="repeat" description="TPR" evidence="3">
    <location>
        <begin position="138"/>
        <end position="171"/>
    </location>
</feature>
<organism evidence="5 6">
    <name type="scientific">Deinococcus geothermalis (strain DSM 11300 / CIP 105573 / AG-3a)</name>
    <dbReference type="NCBI Taxonomy" id="319795"/>
    <lineage>
        <taxon>Bacteria</taxon>
        <taxon>Thermotogati</taxon>
        <taxon>Deinococcota</taxon>
        <taxon>Deinococci</taxon>
        <taxon>Deinococcales</taxon>
        <taxon>Deinococcaceae</taxon>
        <taxon>Deinococcus</taxon>
    </lineage>
</organism>
<keyword evidence="1" id="KW-0677">Repeat</keyword>
<accession>Q1IZ93</accession>
<dbReference type="PANTHER" id="PTHR44858:SF1">
    <property type="entry name" value="UDP-N-ACETYLGLUCOSAMINE--PEPTIDE N-ACETYLGLUCOSAMINYLTRANSFERASE SPINDLY-RELATED"/>
    <property type="match status" value="1"/>
</dbReference>
<feature type="transmembrane region" description="Helical" evidence="4">
    <location>
        <begin position="261"/>
        <end position="280"/>
    </location>
</feature>
<dbReference type="eggNOG" id="COG0457">
    <property type="taxonomic scope" value="Bacteria"/>
</dbReference>
<keyword evidence="2 3" id="KW-0802">TPR repeat</keyword>
<dbReference type="GO" id="GO:0009279">
    <property type="term" value="C:cell outer membrane"/>
    <property type="evidence" value="ECO:0007669"/>
    <property type="project" value="TreeGrafter"/>
</dbReference>
<keyword evidence="4" id="KW-0812">Transmembrane</keyword>
<evidence type="ECO:0000256" key="4">
    <source>
        <dbReference type="SAM" id="Phobius"/>
    </source>
</evidence>
<dbReference type="InterPro" id="IPR019734">
    <property type="entry name" value="TPR_rpt"/>
</dbReference>
<dbReference type="Proteomes" id="UP000002431">
    <property type="component" value="Chromosome"/>
</dbReference>
<dbReference type="Gene3D" id="1.25.40.10">
    <property type="entry name" value="Tetratricopeptide repeat domain"/>
    <property type="match status" value="1"/>
</dbReference>
<gene>
    <name evidence="5" type="ordered locus">Dgeo_1144</name>
</gene>
<dbReference type="SUPFAM" id="SSF48452">
    <property type="entry name" value="TPR-like"/>
    <property type="match status" value="1"/>
</dbReference>
<feature type="repeat" description="TPR" evidence="3">
    <location>
        <begin position="172"/>
        <end position="205"/>
    </location>
</feature>